<dbReference type="SUPFAM" id="SSF88946">
    <property type="entry name" value="Sigma2 domain of RNA polymerase sigma factors"/>
    <property type="match status" value="1"/>
</dbReference>
<dbReference type="InterPro" id="IPR013249">
    <property type="entry name" value="RNA_pol_sigma70_r4_t2"/>
</dbReference>
<dbReference type="InterPro" id="IPR039425">
    <property type="entry name" value="RNA_pol_sigma-70-like"/>
</dbReference>
<evidence type="ECO:0000313" key="10">
    <source>
        <dbReference type="Proteomes" id="UP001499843"/>
    </source>
</evidence>
<dbReference type="InterPro" id="IPR014284">
    <property type="entry name" value="RNA_pol_sigma-70_dom"/>
</dbReference>
<comment type="similarity">
    <text evidence="1">Belongs to the sigma-70 factor family. ECF subfamily.</text>
</comment>
<dbReference type="PANTHER" id="PTHR43133">
    <property type="entry name" value="RNA POLYMERASE ECF-TYPE SIGMA FACTO"/>
    <property type="match status" value="1"/>
</dbReference>
<keyword evidence="4" id="KW-0238">DNA-binding</keyword>
<evidence type="ECO:0000256" key="6">
    <source>
        <dbReference type="SAM" id="MobiDB-lite"/>
    </source>
</evidence>
<dbReference type="PANTHER" id="PTHR43133:SF50">
    <property type="entry name" value="ECF RNA POLYMERASE SIGMA FACTOR SIGM"/>
    <property type="match status" value="1"/>
</dbReference>
<dbReference type="InterPro" id="IPR014325">
    <property type="entry name" value="RNA_pol_sigma-E_actinobac"/>
</dbReference>
<feature type="domain" description="RNA polymerase sigma-70 region 2" evidence="7">
    <location>
        <begin position="16"/>
        <end position="78"/>
    </location>
</feature>
<evidence type="ECO:0000256" key="2">
    <source>
        <dbReference type="ARBA" id="ARBA00023015"/>
    </source>
</evidence>
<feature type="domain" description="RNA polymerase sigma factor 70 region 4 type 2" evidence="8">
    <location>
        <begin position="105"/>
        <end position="157"/>
    </location>
</feature>
<dbReference type="NCBIfam" id="TIGR02983">
    <property type="entry name" value="SigE-fam_strep"/>
    <property type="match status" value="1"/>
</dbReference>
<dbReference type="SUPFAM" id="SSF88659">
    <property type="entry name" value="Sigma3 and sigma4 domains of RNA polymerase sigma factors"/>
    <property type="match status" value="1"/>
</dbReference>
<keyword evidence="2" id="KW-0805">Transcription regulation</keyword>
<proteinExistence type="inferred from homology"/>
<protein>
    <submittedName>
        <fullName evidence="9">SigE family RNA polymerase sigma factor</fullName>
    </submittedName>
</protein>
<dbReference type="InterPro" id="IPR007627">
    <property type="entry name" value="RNA_pol_sigma70_r2"/>
</dbReference>
<dbReference type="NCBIfam" id="TIGR02937">
    <property type="entry name" value="sigma70-ECF"/>
    <property type="match status" value="1"/>
</dbReference>
<keyword evidence="10" id="KW-1185">Reference proteome</keyword>
<dbReference type="Proteomes" id="UP001499843">
    <property type="component" value="Unassembled WGS sequence"/>
</dbReference>
<evidence type="ECO:0000259" key="7">
    <source>
        <dbReference type="Pfam" id="PF04542"/>
    </source>
</evidence>
<comment type="caution">
    <text evidence="9">The sequence shown here is derived from an EMBL/GenBank/DDBJ whole genome shotgun (WGS) entry which is preliminary data.</text>
</comment>
<evidence type="ECO:0000256" key="1">
    <source>
        <dbReference type="ARBA" id="ARBA00010641"/>
    </source>
</evidence>
<dbReference type="RefSeq" id="WP_344474070.1">
    <property type="nucleotide sequence ID" value="NZ_BAAAQX010000005.1"/>
</dbReference>
<dbReference type="InterPro" id="IPR013324">
    <property type="entry name" value="RNA_pol_sigma_r3/r4-like"/>
</dbReference>
<dbReference type="CDD" id="cd06171">
    <property type="entry name" value="Sigma70_r4"/>
    <property type="match status" value="1"/>
</dbReference>
<gene>
    <name evidence="9" type="ORF">GCM10009850_026290</name>
</gene>
<dbReference type="Gene3D" id="1.10.10.10">
    <property type="entry name" value="Winged helix-like DNA-binding domain superfamily/Winged helix DNA-binding domain"/>
    <property type="match status" value="1"/>
</dbReference>
<keyword evidence="5" id="KW-0804">Transcription</keyword>
<dbReference type="Pfam" id="PF04542">
    <property type="entry name" value="Sigma70_r2"/>
    <property type="match status" value="1"/>
</dbReference>
<dbReference type="InterPro" id="IPR013325">
    <property type="entry name" value="RNA_pol_sigma_r2"/>
</dbReference>
<reference evidence="9 10" key="1">
    <citation type="journal article" date="2019" name="Int. J. Syst. Evol. Microbiol.">
        <title>The Global Catalogue of Microorganisms (GCM) 10K type strain sequencing project: providing services to taxonomists for standard genome sequencing and annotation.</title>
        <authorList>
            <consortium name="The Broad Institute Genomics Platform"/>
            <consortium name="The Broad Institute Genome Sequencing Center for Infectious Disease"/>
            <person name="Wu L."/>
            <person name="Ma J."/>
        </authorList>
    </citation>
    <scope>NUCLEOTIDE SEQUENCE [LARGE SCALE GENOMIC DNA]</scope>
    <source>
        <strain evidence="9 10">JCM 16114</strain>
    </source>
</reference>
<evidence type="ECO:0000256" key="5">
    <source>
        <dbReference type="ARBA" id="ARBA00023163"/>
    </source>
</evidence>
<evidence type="ECO:0000256" key="3">
    <source>
        <dbReference type="ARBA" id="ARBA00023082"/>
    </source>
</evidence>
<dbReference type="Pfam" id="PF08281">
    <property type="entry name" value="Sigma70_r4_2"/>
    <property type="match status" value="1"/>
</dbReference>
<sequence length="170" mass="19033">MESPRGDAEDEFRAFVAASGPRLLKLAVLVCGDRGDAEDLLQDGLERVWLRWSRLREQEPEAYARRTIVNRATSRWRSPWHSRRSGEDVEPSQGADDFGRADDRELVLAALRRLPPRMRAVIVLRFWLGYTESETAAQLGGSVGSVKSQASRGLRRLRADLKTSTGVADA</sequence>
<name>A0ABN3CCR2_9ACTN</name>
<feature type="region of interest" description="Disordered" evidence="6">
    <location>
        <begin position="76"/>
        <end position="97"/>
    </location>
</feature>
<evidence type="ECO:0000313" key="9">
    <source>
        <dbReference type="EMBL" id="GAA2207171.1"/>
    </source>
</evidence>
<keyword evidence="3" id="KW-0731">Sigma factor</keyword>
<dbReference type="Gene3D" id="1.10.1740.10">
    <property type="match status" value="1"/>
</dbReference>
<dbReference type="EMBL" id="BAAAQX010000005">
    <property type="protein sequence ID" value="GAA2207171.1"/>
    <property type="molecule type" value="Genomic_DNA"/>
</dbReference>
<organism evidence="9 10">
    <name type="scientific">Nonomuraea monospora</name>
    <dbReference type="NCBI Taxonomy" id="568818"/>
    <lineage>
        <taxon>Bacteria</taxon>
        <taxon>Bacillati</taxon>
        <taxon>Actinomycetota</taxon>
        <taxon>Actinomycetes</taxon>
        <taxon>Streptosporangiales</taxon>
        <taxon>Streptosporangiaceae</taxon>
        <taxon>Nonomuraea</taxon>
    </lineage>
</organism>
<evidence type="ECO:0000256" key="4">
    <source>
        <dbReference type="ARBA" id="ARBA00023125"/>
    </source>
</evidence>
<evidence type="ECO:0000259" key="8">
    <source>
        <dbReference type="Pfam" id="PF08281"/>
    </source>
</evidence>
<accession>A0ABN3CCR2</accession>
<dbReference type="InterPro" id="IPR036388">
    <property type="entry name" value="WH-like_DNA-bd_sf"/>
</dbReference>